<dbReference type="EMBL" id="CATQJL010000316">
    <property type="protein sequence ID" value="CAJ0605410.1"/>
    <property type="molecule type" value="Genomic_DNA"/>
</dbReference>
<dbReference type="AlphaFoldDB" id="A0AA36H788"/>
<feature type="region of interest" description="Disordered" evidence="8">
    <location>
        <begin position="177"/>
        <end position="230"/>
    </location>
</feature>
<dbReference type="GO" id="GO:0005829">
    <property type="term" value="C:cytosol"/>
    <property type="evidence" value="ECO:0007669"/>
    <property type="project" value="TreeGrafter"/>
</dbReference>
<gene>
    <name evidence="11" type="ORF">CYNAS_LOCUS17393</name>
</gene>
<dbReference type="FunFam" id="3.40.50.2000:FF:000206">
    <property type="entry name" value="Trehalose-6-phosphate synthase"/>
    <property type="match status" value="1"/>
</dbReference>
<dbReference type="GO" id="GO:0004805">
    <property type="term" value="F:trehalose-phosphatase activity"/>
    <property type="evidence" value="ECO:0007669"/>
    <property type="project" value="TreeGrafter"/>
</dbReference>
<dbReference type="SUPFAM" id="SSF53756">
    <property type="entry name" value="UDP-Glycosyltransferase/glycogen phosphorylase"/>
    <property type="match status" value="1"/>
</dbReference>
<evidence type="ECO:0000256" key="8">
    <source>
        <dbReference type="SAM" id="MobiDB-lite"/>
    </source>
</evidence>
<keyword evidence="5" id="KW-0328">Glycosyltransferase</keyword>
<protein>
    <recommendedName>
        <fullName evidence="4">alpha,alpha-trehalose-phosphate synthase (UDP-forming)</fullName>
        <ecNumber evidence="4">2.4.1.15</ecNumber>
    </recommendedName>
</protein>
<dbReference type="Gene3D" id="3.30.70.3080">
    <property type="match status" value="1"/>
</dbReference>
<dbReference type="Gene3D" id="1.20.58.1800">
    <property type="match status" value="1"/>
</dbReference>
<feature type="domain" description="Trehalose-6-phosphate phosphatase C-terminal" evidence="10">
    <location>
        <begin position="943"/>
        <end position="1211"/>
    </location>
</feature>
<dbReference type="InterPro" id="IPR041064">
    <property type="entry name" value="T6PP_helical"/>
</dbReference>
<evidence type="ECO:0000256" key="1">
    <source>
        <dbReference type="ARBA" id="ARBA00002045"/>
    </source>
</evidence>
<dbReference type="PANTHER" id="PTHR10788:SF110">
    <property type="entry name" value="ALPHA,ALPHA-TREHALOSE-PHOSPHATE SYNTHASE [UDP-FORMING] 2"/>
    <property type="match status" value="1"/>
</dbReference>
<comment type="caution">
    <text evidence="11">The sequence shown here is derived from an EMBL/GenBank/DDBJ whole genome shotgun (WGS) entry which is preliminary data.</text>
</comment>
<keyword evidence="12" id="KW-1185">Reference proteome</keyword>
<organism evidence="11 12">
    <name type="scientific">Cylicocyclus nassatus</name>
    <name type="common">Nematode worm</name>
    <dbReference type="NCBI Taxonomy" id="53992"/>
    <lineage>
        <taxon>Eukaryota</taxon>
        <taxon>Metazoa</taxon>
        <taxon>Ecdysozoa</taxon>
        <taxon>Nematoda</taxon>
        <taxon>Chromadorea</taxon>
        <taxon>Rhabditida</taxon>
        <taxon>Rhabditina</taxon>
        <taxon>Rhabditomorpha</taxon>
        <taxon>Strongyloidea</taxon>
        <taxon>Strongylidae</taxon>
        <taxon>Cylicocyclus</taxon>
    </lineage>
</organism>
<evidence type="ECO:0000259" key="9">
    <source>
        <dbReference type="Pfam" id="PF18572"/>
    </source>
</evidence>
<proteinExistence type="inferred from homology"/>
<reference evidence="11" key="1">
    <citation type="submission" date="2023-07" db="EMBL/GenBank/DDBJ databases">
        <authorList>
            <consortium name="CYATHOMIX"/>
        </authorList>
    </citation>
    <scope>NUCLEOTIDE SEQUENCE</scope>
    <source>
        <strain evidence="11">N/A</strain>
    </source>
</reference>
<dbReference type="Gene3D" id="3.40.50.1000">
    <property type="entry name" value="HAD superfamily/HAD-like"/>
    <property type="match status" value="1"/>
</dbReference>
<name>A0AA36H788_CYLNA</name>
<dbReference type="Pfam" id="PF00982">
    <property type="entry name" value="Glyco_transf_20"/>
    <property type="match status" value="1"/>
</dbReference>
<dbReference type="InterPro" id="IPR036412">
    <property type="entry name" value="HAD-like_sf"/>
</dbReference>
<comment type="catalytic activity">
    <reaction evidence="7">
        <text>D-glucose 6-phosphate + UDP-alpha-D-glucose = alpha,alpha-trehalose 6-phosphate + UDP + H(+)</text>
        <dbReference type="Rhea" id="RHEA:18889"/>
        <dbReference type="ChEBI" id="CHEBI:15378"/>
        <dbReference type="ChEBI" id="CHEBI:58223"/>
        <dbReference type="ChEBI" id="CHEBI:58429"/>
        <dbReference type="ChEBI" id="CHEBI:58885"/>
        <dbReference type="ChEBI" id="CHEBI:61548"/>
        <dbReference type="EC" id="2.4.1.15"/>
    </reaction>
</comment>
<dbReference type="InterPro" id="IPR001830">
    <property type="entry name" value="Glyco_trans_20"/>
</dbReference>
<feature type="compositionally biased region" description="Basic and acidic residues" evidence="8">
    <location>
        <begin position="298"/>
        <end position="311"/>
    </location>
</feature>
<evidence type="ECO:0000313" key="12">
    <source>
        <dbReference type="Proteomes" id="UP001176961"/>
    </source>
</evidence>
<feature type="domain" description="Trehalose-6-phosphate phosphatase helical bundle" evidence="9">
    <location>
        <begin position="810"/>
        <end position="912"/>
    </location>
</feature>
<evidence type="ECO:0000256" key="4">
    <source>
        <dbReference type="ARBA" id="ARBA00012538"/>
    </source>
</evidence>
<evidence type="ECO:0000313" key="11">
    <source>
        <dbReference type="EMBL" id="CAJ0605410.1"/>
    </source>
</evidence>
<comment type="similarity">
    <text evidence="3">In the C-terminal section; belongs to the gob-1 trehalose phosphatase family.</text>
</comment>
<dbReference type="InterPro" id="IPR023214">
    <property type="entry name" value="HAD_sf"/>
</dbReference>
<evidence type="ECO:0000256" key="2">
    <source>
        <dbReference type="ARBA" id="ARBA00005409"/>
    </source>
</evidence>
<dbReference type="Pfam" id="PF18572">
    <property type="entry name" value="T6PP_N"/>
    <property type="match status" value="1"/>
</dbReference>
<sequence>MSADGLHHRPFNRPLQQPITLQILREQLQKTLDKDQVVLPDGEALKVVLVSLDPLIASWRKRDKQSERYLKGLLLILEYCLAHSTDENQCFESLVTSLGYNTVQFWRVAVPYIFDSDLAYGTKYRDALLFALTLYDVNTGKSRLRELYAAVPGIRKSLLGQNAKQFGERFHHLQKRISRHSSQVSLEGSEMDEDKPESITAARQSTGERSRTSSHSEDEAESQEPRIPMGGIANTHFQQRVINVSNAPPVSLKRGKTGDWNIKQGSGGLVSCVDPVMTKDHENIWLANLGMNIKDRRKSLSSEKSTEESEHTAMAPSTNSLGLPLIKQAMAEVFFHVLADDDKPEQEFTPEQKKAREEMSLLGVLNNYNRGNYKLNPVVVQEEDYNVYYGGISNGLLWPALHNLPEYIVQDYDSPKVLRDHWCAYVRVNYQFAIDAVRNSRPQDFIWIHDYHLMLTGMIMQSLDPNLEVGFFLHIPFQPPPEFFTKYATCAFPVLRGLLRFTKVGFQTHRDRAEYIKLVQKHLKGVTVTHDQHWDIDTVTHEGWTCSLGVFPVSIKNDDFLKFVQMPETAVKAAAIRKKIMGENPPKDGRMFFSVERFDYTKGIKEKLAAYRRYFEKYPDRVGKDTLYQVAVTNRRSVQTYRVYQDVCLDMAKKINEDFRDPKRPEWKPLIFQTDGLPRADLVAAYMAMDIGVVTPKKDGMNLVAKEMLVCNPQAGLVLSTGAGSEVQFTTSGLYKEDGVKNYHRVADLFDTEDYADVFYRSATESEETRKAHGKRMSEFILSNDIERWSAAFLDPSWTHLVIRPMQVTTLEDFFSLMMRTRNVRRQIVDRVLKGIPIRPHFAISIRNAKESLENSMNLDLNLLVLKASNDSPDTAKFDIKNELEEFEKDLLFMDYAQSEDVDNVEQFVDTLCSSHPESVEKFKEEVGKAVDLLYDADHLHYFFTDRDGTLKSYACSYPSSIQPAYSGVIQAQFARRCAQTCCILTTAPMMHIGVLDVSTIPPGYYYYGASAGREWFIDPTNKFKDTSIPEKYLGMLDSVFEQVSTLLERTEYRVFTWVGSGLQKHYGHLTIAHQDIYGSVNKTLSEQLFDEINRIVIMEDPEGTVLDVVRSKLDIKVMLKDKGAGQHFNKGHGIRMLCEKMKCDLKEGNILVCGDSATDLPMLQECLQQNPSGVYTIWVTSDPNLQKQVRDMCGAHDNKNIAFVSSPEVLLGAMAEATIREISIARPGEA</sequence>
<comment type="function">
    <text evidence="1">Catalyzes the production of trehalose from glucose-6-phosphate and UDP-alpha-D-glucose in a 2 step process.</text>
</comment>
<dbReference type="Gene3D" id="3.40.50.2000">
    <property type="entry name" value="Glycogen Phosphorylase B"/>
    <property type="match status" value="2"/>
</dbReference>
<evidence type="ECO:0000256" key="6">
    <source>
        <dbReference type="ARBA" id="ARBA00022679"/>
    </source>
</evidence>
<keyword evidence="6" id="KW-0808">Transferase</keyword>
<evidence type="ECO:0000256" key="7">
    <source>
        <dbReference type="ARBA" id="ARBA00048039"/>
    </source>
</evidence>
<comment type="similarity">
    <text evidence="2">In the N-terminal section; belongs to the glycosyltransferase 20 family.</text>
</comment>
<accession>A0AA36H788</accession>
<evidence type="ECO:0000259" key="10">
    <source>
        <dbReference type="Pfam" id="PF21141"/>
    </source>
</evidence>
<feature type="region of interest" description="Disordered" evidence="8">
    <location>
        <begin position="297"/>
        <end position="318"/>
    </location>
</feature>
<evidence type="ECO:0000256" key="5">
    <source>
        <dbReference type="ARBA" id="ARBA00022676"/>
    </source>
</evidence>
<dbReference type="SUPFAM" id="SSF56784">
    <property type="entry name" value="HAD-like"/>
    <property type="match status" value="1"/>
</dbReference>
<dbReference type="CDD" id="cd03788">
    <property type="entry name" value="GT20_TPS"/>
    <property type="match status" value="1"/>
</dbReference>
<dbReference type="EC" id="2.4.1.15" evidence="4"/>
<evidence type="ECO:0000256" key="3">
    <source>
        <dbReference type="ARBA" id="ARBA00006107"/>
    </source>
</evidence>
<dbReference type="InterPro" id="IPR049063">
    <property type="entry name" value="T6PP_C"/>
</dbReference>
<dbReference type="Pfam" id="PF21141">
    <property type="entry name" value="T6PP_C"/>
    <property type="match status" value="1"/>
</dbReference>
<dbReference type="GO" id="GO:0003825">
    <property type="term" value="F:alpha,alpha-trehalose-phosphate synthase (UDP-forming) activity"/>
    <property type="evidence" value="ECO:0007669"/>
    <property type="project" value="UniProtKB-EC"/>
</dbReference>
<dbReference type="PANTHER" id="PTHR10788">
    <property type="entry name" value="TREHALOSE-6-PHOSPHATE SYNTHASE"/>
    <property type="match status" value="1"/>
</dbReference>
<feature type="compositionally biased region" description="Basic and acidic residues" evidence="8">
    <location>
        <begin position="206"/>
        <end position="217"/>
    </location>
</feature>
<dbReference type="GO" id="GO:0005992">
    <property type="term" value="P:trehalose biosynthetic process"/>
    <property type="evidence" value="ECO:0007669"/>
    <property type="project" value="InterPro"/>
</dbReference>
<dbReference type="Proteomes" id="UP001176961">
    <property type="component" value="Unassembled WGS sequence"/>
</dbReference>